<comment type="caution">
    <text evidence="4">The sequence shown here is derived from an EMBL/GenBank/DDBJ whole genome shotgun (WGS) entry which is preliminary data.</text>
</comment>
<evidence type="ECO:0000313" key="5">
    <source>
        <dbReference type="Proteomes" id="UP001295684"/>
    </source>
</evidence>
<protein>
    <recommendedName>
        <fullName evidence="3">CS domain-containing protein</fullName>
    </recommendedName>
</protein>
<name>A0AAD1Y7X3_EUPCR</name>
<dbReference type="SUPFAM" id="SSF49764">
    <property type="entry name" value="HSP20-like chaperones"/>
    <property type="match status" value="1"/>
</dbReference>
<sequence>MSLKRFHVKRQTDSYTWSETEDFISISCHAKGMTLKHFDIFISDLFIKVNIPKIKHIIVWDLKSPIDFSSPHNRTTLANGQLDMKIFKKEQGEMWENLEYEGSKAAKLKRRNESIQRFEQWEKKKRDEQGETKVKLDKAALDKQMELEAWERSTLKAKKDEEKKYVEDQLYDDLEKMEGLNEKLKQGYDPKEVQREAQKISEESVHKLDPSNSTQKNITRASDSRSKYNDPSKNIFDDSDCVEMPKVVEDNSEHIKSLTGEIPEDERILKEFNQEESKCSYVDTIQPSEAVEEIIEEVPGPPVKPVELPEVRQGGSKKIEFSEKVYPNMPARESHKKEPPLPKSKKLKQNKDDKDMNFSIEDKDPVWLKDKGDHFFKRHDYNSAMNAYTKSIKNDPDFLMCYLNRGTTCMKMHNFEGALLDFDDIEKKINAESEEEKKDPFYARMMSRVLIKRGSCYGFLSNFEKAEEDLQKAMSEFKGLFSESELKSIESDLKKIKTRGESNEIKKKGDNFYGQGEFDSAIKEYQEAVKIDQTNEYALGNIGVIHMKRSDYQKCIEYTDSALNQINNFINETKSFKNDNQLEVKLLLRRGKSFQMIKEYEKAKKDLDECIRLDRRNKEAQSILKKVQGEINDILYKENKDEAERLFKEKEYSKALEHFEQCLRITRKASTLSNISVFVNKTACLFALKQNDLLITECNNALRLISNFKIKDNTKEDAEKAKKMEVILLLRKGKTLVEQNQIQKAIELYETALDIDPENSKIQEDIRSLKKSI</sequence>
<evidence type="ECO:0000256" key="1">
    <source>
        <dbReference type="PROSITE-ProRule" id="PRU00339"/>
    </source>
</evidence>
<feature type="compositionally biased region" description="Polar residues" evidence="2">
    <location>
        <begin position="210"/>
        <end position="221"/>
    </location>
</feature>
<accession>A0AAD1Y7X3</accession>
<dbReference type="SMART" id="SM00028">
    <property type="entry name" value="TPR"/>
    <property type="match status" value="8"/>
</dbReference>
<feature type="repeat" description="TPR" evidence="1">
    <location>
        <begin position="502"/>
        <end position="535"/>
    </location>
</feature>
<feature type="compositionally biased region" description="Basic and acidic residues" evidence="2">
    <location>
        <begin position="185"/>
        <end position="209"/>
    </location>
</feature>
<feature type="domain" description="CS" evidence="3">
    <location>
        <begin position="10"/>
        <end position="99"/>
    </location>
</feature>
<keyword evidence="1" id="KW-0802">TPR repeat</keyword>
<organism evidence="4 5">
    <name type="scientific">Euplotes crassus</name>
    <dbReference type="NCBI Taxonomy" id="5936"/>
    <lineage>
        <taxon>Eukaryota</taxon>
        <taxon>Sar</taxon>
        <taxon>Alveolata</taxon>
        <taxon>Ciliophora</taxon>
        <taxon>Intramacronucleata</taxon>
        <taxon>Spirotrichea</taxon>
        <taxon>Hypotrichia</taxon>
        <taxon>Euplotida</taxon>
        <taxon>Euplotidae</taxon>
        <taxon>Moneuplotes</taxon>
    </lineage>
</organism>
<evidence type="ECO:0000256" key="2">
    <source>
        <dbReference type="SAM" id="MobiDB-lite"/>
    </source>
</evidence>
<dbReference type="PANTHER" id="PTHR46492">
    <property type="entry name" value="DYNEIN ASSEMBLY FACTOR 4, AXONEMAL"/>
    <property type="match status" value="1"/>
</dbReference>
<dbReference type="Gene3D" id="1.25.40.10">
    <property type="entry name" value="Tetratricopeptide repeat domain"/>
    <property type="match status" value="3"/>
</dbReference>
<dbReference type="PANTHER" id="PTHR46492:SF1">
    <property type="entry name" value="DYNEIN AXONEMAL ASSEMBLY FACTOR 4"/>
    <property type="match status" value="1"/>
</dbReference>
<dbReference type="InterPro" id="IPR052004">
    <property type="entry name" value="Dynein_assembly_factor_4"/>
</dbReference>
<dbReference type="AlphaFoldDB" id="A0AAD1Y7X3"/>
<dbReference type="Proteomes" id="UP001295684">
    <property type="component" value="Unassembled WGS sequence"/>
</dbReference>
<dbReference type="InterPro" id="IPR007052">
    <property type="entry name" value="CS_dom"/>
</dbReference>
<dbReference type="Pfam" id="PF13181">
    <property type="entry name" value="TPR_8"/>
    <property type="match status" value="2"/>
</dbReference>
<feature type="region of interest" description="Disordered" evidence="2">
    <location>
        <begin position="324"/>
        <end position="357"/>
    </location>
</feature>
<evidence type="ECO:0000259" key="3">
    <source>
        <dbReference type="PROSITE" id="PS51203"/>
    </source>
</evidence>
<proteinExistence type="predicted"/>
<dbReference type="GO" id="GO:0036158">
    <property type="term" value="P:outer dynein arm assembly"/>
    <property type="evidence" value="ECO:0007669"/>
    <property type="project" value="TreeGrafter"/>
</dbReference>
<dbReference type="InterPro" id="IPR019734">
    <property type="entry name" value="TPR_rpt"/>
</dbReference>
<dbReference type="Gene3D" id="2.60.40.790">
    <property type="match status" value="1"/>
</dbReference>
<reference evidence="4" key="1">
    <citation type="submission" date="2023-07" db="EMBL/GenBank/DDBJ databases">
        <authorList>
            <consortium name="AG Swart"/>
            <person name="Singh M."/>
            <person name="Singh A."/>
            <person name="Seah K."/>
            <person name="Emmerich C."/>
        </authorList>
    </citation>
    <scope>NUCLEOTIDE SEQUENCE</scope>
    <source>
        <strain evidence="4">DP1</strain>
    </source>
</reference>
<feature type="repeat" description="TPR" evidence="1">
    <location>
        <begin position="726"/>
        <end position="759"/>
    </location>
</feature>
<dbReference type="InterPro" id="IPR008978">
    <property type="entry name" value="HSP20-like_chaperone"/>
</dbReference>
<feature type="repeat" description="TPR" evidence="1">
    <location>
        <begin position="584"/>
        <end position="617"/>
    </location>
</feature>
<dbReference type="SUPFAM" id="SSF48452">
    <property type="entry name" value="TPR-like"/>
    <property type="match status" value="3"/>
</dbReference>
<dbReference type="PROSITE" id="PS50005">
    <property type="entry name" value="TPR"/>
    <property type="match status" value="4"/>
</dbReference>
<dbReference type="GO" id="GO:0003341">
    <property type="term" value="P:cilium movement"/>
    <property type="evidence" value="ECO:0007669"/>
    <property type="project" value="TreeGrafter"/>
</dbReference>
<keyword evidence="5" id="KW-1185">Reference proteome</keyword>
<dbReference type="Pfam" id="PF13414">
    <property type="entry name" value="TPR_11"/>
    <property type="match status" value="1"/>
</dbReference>
<dbReference type="EMBL" id="CAMPGE010029591">
    <property type="protein sequence ID" value="CAI2387071.1"/>
    <property type="molecule type" value="Genomic_DNA"/>
</dbReference>
<dbReference type="InterPro" id="IPR011990">
    <property type="entry name" value="TPR-like_helical_dom_sf"/>
</dbReference>
<dbReference type="GO" id="GO:0036159">
    <property type="term" value="P:inner dynein arm assembly"/>
    <property type="evidence" value="ECO:0007669"/>
    <property type="project" value="TreeGrafter"/>
</dbReference>
<feature type="region of interest" description="Disordered" evidence="2">
    <location>
        <begin position="185"/>
        <end position="240"/>
    </location>
</feature>
<dbReference type="PROSITE" id="PS51203">
    <property type="entry name" value="CS"/>
    <property type="match status" value="1"/>
</dbReference>
<gene>
    <name evidence="4" type="ORF">ECRASSUSDP1_LOCUS28698</name>
</gene>
<evidence type="ECO:0000313" key="4">
    <source>
        <dbReference type="EMBL" id="CAI2387071.1"/>
    </source>
</evidence>
<feature type="repeat" description="TPR" evidence="1">
    <location>
        <begin position="365"/>
        <end position="398"/>
    </location>
</feature>